<dbReference type="SUPFAM" id="SSF55073">
    <property type="entry name" value="Nucleotide cyclase"/>
    <property type="match status" value="2"/>
</dbReference>
<evidence type="ECO:0000313" key="3">
    <source>
        <dbReference type="EMBL" id="OUS48672.1"/>
    </source>
</evidence>
<dbReference type="eggNOG" id="KOG0618">
    <property type="taxonomic scope" value="Eukaryota"/>
</dbReference>
<feature type="domain" description="PBP" evidence="2">
    <location>
        <begin position="3"/>
        <end position="182"/>
    </location>
</feature>
<dbReference type="PANTHER" id="PTHR43081">
    <property type="entry name" value="ADENYLATE CYCLASE, TERMINAL-DIFFERENTIATION SPECIFIC-RELATED"/>
    <property type="match status" value="1"/>
</dbReference>
<dbReference type="Gene3D" id="3.40.190.10">
    <property type="entry name" value="Periplasmic binding protein-like II"/>
    <property type="match status" value="2"/>
</dbReference>
<dbReference type="InterPro" id="IPR001054">
    <property type="entry name" value="A/G_cyclase"/>
</dbReference>
<protein>
    <recommendedName>
        <fullName evidence="4">ATP pyrophosphate-lyase</fullName>
    </recommendedName>
</protein>
<dbReference type="InterPro" id="IPR050697">
    <property type="entry name" value="Adenylyl/Guanylyl_Cyclase_3/4"/>
</dbReference>
<organism evidence="3">
    <name type="scientific">Ostreococcus tauri</name>
    <name type="common">Marine green alga</name>
    <dbReference type="NCBI Taxonomy" id="70448"/>
    <lineage>
        <taxon>Eukaryota</taxon>
        <taxon>Viridiplantae</taxon>
        <taxon>Chlorophyta</taxon>
        <taxon>Mamiellophyceae</taxon>
        <taxon>Mamiellales</taxon>
        <taxon>Bathycoccaceae</taxon>
        <taxon>Ostreococcus</taxon>
    </lineage>
</organism>
<sequence>MNLNATTIVGVFNGTITRWNDAALQALNPALSLPDEAIKVVVRADSSGTTEVFATALKTMDTDLGIRLGSDLTLPIWPMGSYEKRTSSIGVASYVRATNYSLGYAVLADANTVNASMAGYMHSGSFKPVFPTPQSISQAVKARGLQFGNNGDSPTRLTATISPVLMNDAAWPFTTYTYVVLRTGMVNFTTSDRLRANATCQNVRQTVAFWRWFLSSAQAYRIAQNYGFSPLRDEIGALVLARLIADTHCQGTRVQTSESVVESASTSASVTAPSSLNRVLASLRALLEGRNSSQTLTVHELTSADQAVENIMGENGVGIGLVSVGTPLAVLKRLPFFAVEARLGIHKSVLQMGTTSSALTLDAAATAAILSGDATTWGHAEIVRLNTFLSGVTAPIVLVGINNPKNDSFYKTYIDQLVALNASFTLGSPKISAESYDSVAAHLVETSGSVALLRNDVIAHFQGNIDASSSLDGLLPMSLDVYVAPTASDDGCRGKKFQTLYTTLSMLEWMGTDTSVQAVIQQRGISTPFTSSSALETFLSTVRSVTCDGVPVLIPQTSTTDSGFNMNPLVLALSIGLGLLTAAMLFIFSGSIAKSFFIQTIVNQYKRSHPPSDEEVTIVVTDIQASSKLWHTAPVHMNKALAVHDKIMRSAIHQTYGYEVITEGDSFTVAFHTANDAIQFAMLIQERMQNYAWDAPIADACRQVYEENNEDELNQPAIGETRAQEILLQAVTSKYVIHEHEELKHDEDDEITFVDTKRSTSLLTPLGTGQFVQGERPRLNGLRVRIGMHTGFCQSRFHPTTRRKEYYKGAVTIAHAVSDCATGGQTVISSDTMAALTDQGKHAAQAFYALHMGRHELALSRKDLAVVDEKQHVAVDLRAELGAIVEDEAPLPATKAATLRLRRSQSTDSTESGTVEMYPAFRQTLAAKKNLMKMLNRKEDRHSTLLQSELVQVVPNSLSTRLMLFPGLRTVRQLEASYFDSPGLRDMRVTIVYTYVENLKSLRAALKDIMDESIEMLNATVRATLRLYNGYECRERDGEFLLAFHNPVDAYKWCLFAQTTFMRLDWPKKLLAHRSAKRVRNGRMDVFVGLRVSMGVCSGICSDIRPCARTGRTEYFGPILNTSARVAHAARGGQVLTDYETLEQAMKIGYMVEFCHDLGVYMFKGVNKPLRLIQVSDASLVMRPFEDTEALQIQEPRGLESERSISFHSAKDREFKSKCFVLCSSDSPVIGIVKSVVHAIHAHVEVIPVSSVELVVTTLRQMDTNRRISKHYVIVTDELPSLDITTTCRKIRRRLNLYMQPVIATYLCLVSEANIAEIGIDVVLPNLDSLVGGVSVSRDSYVDGESDSDEETNVLEFKQALEQFFSDDGHFGGNAASMISSSETAEIAPDVSTYASQRRTGAGWLDPARGTHGKPLLSMSSLGLLTTALDAVSAKAFAIDDRGELRFSTRQALKCGVGNVSRSLPSSEWLKKVSVVAARAQEGIVKQAWTESIKRRWLDEEDGVSKDIEGAVHRPLQIGDNLAIVLITWQT</sequence>
<dbReference type="GO" id="GO:0035556">
    <property type="term" value="P:intracellular signal transduction"/>
    <property type="evidence" value="ECO:0007669"/>
    <property type="project" value="InterPro"/>
</dbReference>
<feature type="domain" description="Guanylate cyclase" evidence="1">
    <location>
        <begin position="612"/>
        <end position="840"/>
    </location>
</feature>
<reference evidence="3" key="1">
    <citation type="submission" date="2017-04" db="EMBL/GenBank/DDBJ databases">
        <title>Population genomics of picophytoplankton unveils novel chromosome hypervariability.</title>
        <authorList>
            <consortium name="DOE Joint Genome Institute"/>
            <person name="Blanc-Mathieu R."/>
            <person name="Krasovec M."/>
            <person name="Hebrard M."/>
            <person name="Yau S."/>
            <person name="Desgranges E."/>
            <person name="Martin J."/>
            <person name="Schackwitz W."/>
            <person name="Kuo A."/>
            <person name="Salin G."/>
            <person name="Donnadieu C."/>
            <person name="Desdevises Y."/>
            <person name="Sanchez-Ferandin S."/>
            <person name="Moreau H."/>
            <person name="Rivals E."/>
            <person name="Grigoriev I.V."/>
            <person name="Grimsley N."/>
            <person name="Eyre-Walker A."/>
            <person name="Piganeau G."/>
        </authorList>
    </citation>
    <scope>NUCLEOTIDE SEQUENCE [LARGE SCALE GENOMIC DNA]</scope>
    <source>
        <strain evidence="3">RCC 1115</strain>
    </source>
</reference>
<dbReference type="InterPro" id="IPR029787">
    <property type="entry name" value="Nucleotide_cyclase"/>
</dbReference>
<dbReference type="GO" id="GO:0009190">
    <property type="term" value="P:cyclic nucleotide biosynthetic process"/>
    <property type="evidence" value="ECO:0007669"/>
    <property type="project" value="InterPro"/>
</dbReference>
<evidence type="ECO:0000259" key="1">
    <source>
        <dbReference type="Pfam" id="PF00211"/>
    </source>
</evidence>
<dbReference type="PANTHER" id="PTHR43081:SF1">
    <property type="entry name" value="ADENYLATE CYCLASE, TERMINAL-DIFFERENTIATION SPECIFIC"/>
    <property type="match status" value="1"/>
</dbReference>
<dbReference type="SUPFAM" id="SSF53850">
    <property type="entry name" value="Periplasmic binding protein-like II"/>
    <property type="match status" value="2"/>
</dbReference>
<dbReference type="Proteomes" id="UP000195557">
    <property type="component" value="Unassembled WGS sequence"/>
</dbReference>
<proteinExistence type="predicted"/>
<dbReference type="InterPro" id="IPR024370">
    <property type="entry name" value="PBP_domain"/>
</dbReference>
<dbReference type="Gene3D" id="3.30.70.1230">
    <property type="entry name" value="Nucleotide cyclase"/>
    <property type="match status" value="2"/>
</dbReference>
<dbReference type="Pfam" id="PF12849">
    <property type="entry name" value="PBP_like_2"/>
    <property type="match status" value="1"/>
</dbReference>
<accession>A0A1Y5INJ8</accession>
<gene>
    <name evidence="3" type="ORF">BE221DRAFT_68543</name>
</gene>
<dbReference type="Pfam" id="PF00211">
    <property type="entry name" value="Guanylate_cyc"/>
    <property type="match status" value="1"/>
</dbReference>
<evidence type="ECO:0000259" key="2">
    <source>
        <dbReference type="Pfam" id="PF12849"/>
    </source>
</evidence>
<evidence type="ECO:0008006" key="4">
    <source>
        <dbReference type="Google" id="ProtNLM"/>
    </source>
</evidence>
<name>A0A1Y5INJ8_OSTTA</name>
<dbReference type="EMBL" id="KZ155774">
    <property type="protein sequence ID" value="OUS48672.1"/>
    <property type="molecule type" value="Genomic_DNA"/>
</dbReference>